<proteinExistence type="inferred from homology"/>
<dbReference type="InterPro" id="IPR029058">
    <property type="entry name" value="AB_hydrolase_fold"/>
</dbReference>
<dbReference type="PANTHER" id="PTHR11487:SF0">
    <property type="entry name" value="S-ACYL FATTY ACID SYNTHASE THIOESTERASE, MEDIUM CHAIN"/>
    <property type="match status" value="1"/>
</dbReference>
<protein>
    <submittedName>
        <fullName evidence="3">Thioesterase</fullName>
    </submittedName>
</protein>
<dbReference type="STRING" id="1048205.AB852_24505"/>
<organism evidence="3 4">
    <name type="scientific">Streptomyces uncialis</name>
    <dbReference type="NCBI Taxonomy" id="1048205"/>
    <lineage>
        <taxon>Bacteria</taxon>
        <taxon>Bacillati</taxon>
        <taxon>Actinomycetota</taxon>
        <taxon>Actinomycetes</taxon>
        <taxon>Kitasatosporales</taxon>
        <taxon>Streptomycetaceae</taxon>
        <taxon>Streptomyces</taxon>
    </lineage>
</organism>
<comment type="caution">
    <text evidence="3">The sequence shown here is derived from an EMBL/GenBank/DDBJ whole genome shotgun (WGS) entry which is preliminary data.</text>
</comment>
<dbReference type="InterPro" id="IPR012223">
    <property type="entry name" value="TEII"/>
</dbReference>
<dbReference type="RefSeq" id="WP_073792436.1">
    <property type="nucleotide sequence ID" value="NZ_LFBV01000007.1"/>
</dbReference>
<feature type="domain" description="Thioesterase" evidence="2">
    <location>
        <begin position="25"/>
        <end position="233"/>
    </location>
</feature>
<evidence type="ECO:0000256" key="1">
    <source>
        <dbReference type="ARBA" id="ARBA00007169"/>
    </source>
</evidence>
<dbReference type="Pfam" id="PF00975">
    <property type="entry name" value="Thioesterase"/>
    <property type="match status" value="1"/>
</dbReference>
<name>A0A1Q4V321_9ACTN</name>
<evidence type="ECO:0000313" key="3">
    <source>
        <dbReference type="EMBL" id="OKH92129.1"/>
    </source>
</evidence>
<sequence length="252" mass="27942">MSSLNANRVRGQWLLRRPNDAATCRIFCFPYSGVGASMYARWPEWAGSAEVCPIQPPGRENRLAEPHYGTFDALAEQVIPELEPYLDRPFAFFGHCSSALAGFAVANRLAGAGLPVPRRLFVSSQVAPHEPPYGRFFAMSDDELTAELAALTRSMGGEPIPDLLALGLSVMKADIAAHKAYRIPEPLRLPGGVTVIGWDRDEEVRPELMHGWRHYCSDARFITLRGSHHTFLEAPLALMAELADDMRRDLAR</sequence>
<gene>
    <name evidence="3" type="ORF">AB852_24505</name>
</gene>
<dbReference type="GO" id="GO:0008610">
    <property type="term" value="P:lipid biosynthetic process"/>
    <property type="evidence" value="ECO:0007669"/>
    <property type="project" value="TreeGrafter"/>
</dbReference>
<dbReference type="AlphaFoldDB" id="A0A1Q4V321"/>
<dbReference type="EMBL" id="LFBV01000007">
    <property type="protein sequence ID" value="OKH92129.1"/>
    <property type="molecule type" value="Genomic_DNA"/>
</dbReference>
<dbReference type="Proteomes" id="UP000186455">
    <property type="component" value="Unassembled WGS sequence"/>
</dbReference>
<evidence type="ECO:0000259" key="2">
    <source>
        <dbReference type="Pfam" id="PF00975"/>
    </source>
</evidence>
<dbReference type="SUPFAM" id="SSF53474">
    <property type="entry name" value="alpha/beta-Hydrolases"/>
    <property type="match status" value="1"/>
</dbReference>
<evidence type="ECO:0000313" key="4">
    <source>
        <dbReference type="Proteomes" id="UP000186455"/>
    </source>
</evidence>
<dbReference type="InterPro" id="IPR001031">
    <property type="entry name" value="Thioesterase"/>
</dbReference>
<reference evidence="3 4" key="1">
    <citation type="submission" date="2015-06" db="EMBL/GenBank/DDBJ databases">
        <title>Cloning and characterization of the uncialamcin biosynthetic gene cluster.</title>
        <authorList>
            <person name="Yan X."/>
            <person name="Huang T."/>
            <person name="Ge H."/>
            <person name="Shen B."/>
        </authorList>
    </citation>
    <scope>NUCLEOTIDE SEQUENCE [LARGE SCALE GENOMIC DNA]</scope>
    <source>
        <strain evidence="3 4">DCA2648</strain>
    </source>
</reference>
<keyword evidence="4" id="KW-1185">Reference proteome</keyword>
<comment type="similarity">
    <text evidence="1">Belongs to the thioesterase family.</text>
</comment>
<dbReference type="Gene3D" id="3.40.50.1820">
    <property type="entry name" value="alpha/beta hydrolase"/>
    <property type="match status" value="1"/>
</dbReference>
<accession>A0A1Q4V321</accession>
<dbReference type="PANTHER" id="PTHR11487">
    <property type="entry name" value="THIOESTERASE"/>
    <property type="match status" value="1"/>
</dbReference>